<gene>
    <name evidence="1" type="ORF">TELCIR_23831</name>
</gene>
<proteinExistence type="predicted"/>
<evidence type="ECO:0000313" key="2">
    <source>
        <dbReference type="Proteomes" id="UP000230423"/>
    </source>
</evidence>
<accession>A0A2G9T9Z5</accession>
<feature type="non-terminal residue" evidence="1">
    <location>
        <position position="1"/>
    </location>
</feature>
<keyword evidence="2" id="KW-1185">Reference proteome</keyword>
<evidence type="ECO:0000313" key="1">
    <source>
        <dbReference type="EMBL" id="PIO54796.1"/>
    </source>
</evidence>
<protein>
    <recommendedName>
        <fullName evidence="3">Kinesin motor domain-containing protein</fullName>
    </recommendedName>
</protein>
<evidence type="ECO:0008006" key="3">
    <source>
        <dbReference type="Google" id="ProtNLM"/>
    </source>
</evidence>
<dbReference type="EMBL" id="KZ392378">
    <property type="protein sequence ID" value="PIO54796.1"/>
    <property type="molecule type" value="Genomic_DNA"/>
</dbReference>
<organism evidence="1 2">
    <name type="scientific">Teladorsagia circumcincta</name>
    <name type="common">Brown stomach worm</name>
    <name type="synonym">Ostertagia circumcincta</name>
    <dbReference type="NCBI Taxonomy" id="45464"/>
    <lineage>
        <taxon>Eukaryota</taxon>
        <taxon>Metazoa</taxon>
        <taxon>Ecdysozoa</taxon>
        <taxon>Nematoda</taxon>
        <taxon>Chromadorea</taxon>
        <taxon>Rhabditida</taxon>
        <taxon>Rhabditina</taxon>
        <taxon>Rhabditomorpha</taxon>
        <taxon>Strongyloidea</taxon>
        <taxon>Trichostrongylidae</taxon>
        <taxon>Teladorsagia</taxon>
    </lineage>
</organism>
<name>A0A2G9T9Z5_TELCI</name>
<sequence>GRRRLAIVDLGLGERNSHRGELTMPAIGSILLALVQGQKHLPARCKGRTSSTGFIRSSLGFLASAHMAVENYA</sequence>
<dbReference type="AlphaFoldDB" id="A0A2G9T9Z5"/>
<dbReference type="OrthoDB" id="8862460at2759"/>
<dbReference type="Proteomes" id="UP000230423">
    <property type="component" value="Unassembled WGS sequence"/>
</dbReference>
<reference evidence="1 2" key="1">
    <citation type="submission" date="2015-09" db="EMBL/GenBank/DDBJ databases">
        <title>Draft genome of the parasitic nematode Teladorsagia circumcincta isolate WARC Sus (inbred).</title>
        <authorList>
            <person name="Mitreva M."/>
        </authorList>
    </citation>
    <scope>NUCLEOTIDE SEQUENCE [LARGE SCALE GENOMIC DNA]</scope>
    <source>
        <strain evidence="1 2">S</strain>
    </source>
</reference>